<organism evidence="1 2">
    <name type="scientific">Naganishia cerealis</name>
    <dbReference type="NCBI Taxonomy" id="610337"/>
    <lineage>
        <taxon>Eukaryota</taxon>
        <taxon>Fungi</taxon>
        <taxon>Dikarya</taxon>
        <taxon>Basidiomycota</taxon>
        <taxon>Agaricomycotina</taxon>
        <taxon>Tremellomycetes</taxon>
        <taxon>Filobasidiales</taxon>
        <taxon>Filobasidiaceae</taxon>
        <taxon>Naganishia</taxon>
    </lineage>
</organism>
<sequence length="514" mass="57966">MFRSAVPAPVYRGFRRFFSHTTKLRNEEINPTNSTFRILGNDAAAVSGTQSRFNENMPFKHIERANGLNKIHITLHDYFGGNKNQTHKVFRNENKYKQGRNVEQRTFVDLKLVQAVSGRGGNGSVSFFRDAHRPVGPADGGDGGRGGDVYVHVVEGLTSLHKVKKTYVAQNGGAGTGRQLDGKKGDDVVIEVPAGTTIRWIPDPRQLRRYLQESGHQLDNITLEFQTTDSDSIQWFRDSYEPGEGWLFKERDEEYHQQRDYFNDLNEQVKAMEMEMQYEELCQDQFPVVGIDFNEPTDTPVLLMKGGGGGMGNMHFLTKDIRNPRFSKRGREGLRQFFILELKIIADLGLVGLPNAGKSTLLRAISRARPRVGHWEFTTLQPTVGTIFTTIDRDPFTVADIPGIIKGASHDKGMGLDFLRHIERSNGLVFVVSLESKSPNEDLEILVQEVGKKRMEDKKVLVVATKADVNSTPDRYRQFQKYVESNGWKILPVSAQNGENVERCIEMMAETAGK</sequence>
<comment type="caution">
    <text evidence="1">The sequence shown here is derived from an EMBL/GenBank/DDBJ whole genome shotgun (WGS) entry which is preliminary data.</text>
</comment>
<gene>
    <name evidence="1" type="ORF">QFC19_000904</name>
</gene>
<reference evidence="1" key="1">
    <citation type="submission" date="2023-04" db="EMBL/GenBank/DDBJ databases">
        <title>Draft Genome sequencing of Naganishia species isolated from polar environments using Oxford Nanopore Technology.</title>
        <authorList>
            <person name="Leo P."/>
            <person name="Venkateswaran K."/>
        </authorList>
    </citation>
    <scope>NUCLEOTIDE SEQUENCE</scope>
    <source>
        <strain evidence="1">MNA-CCFEE 5261</strain>
    </source>
</reference>
<proteinExistence type="predicted"/>
<protein>
    <submittedName>
        <fullName evidence="1">Uncharacterized protein</fullName>
    </submittedName>
</protein>
<dbReference type="EMBL" id="JASBWR010000006">
    <property type="protein sequence ID" value="KAJ9111982.1"/>
    <property type="molecule type" value="Genomic_DNA"/>
</dbReference>
<keyword evidence="2" id="KW-1185">Reference proteome</keyword>
<evidence type="ECO:0000313" key="2">
    <source>
        <dbReference type="Proteomes" id="UP001241377"/>
    </source>
</evidence>
<name>A0ACC2WK12_9TREE</name>
<accession>A0ACC2WK12</accession>
<dbReference type="Proteomes" id="UP001241377">
    <property type="component" value="Unassembled WGS sequence"/>
</dbReference>
<evidence type="ECO:0000313" key="1">
    <source>
        <dbReference type="EMBL" id="KAJ9111982.1"/>
    </source>
</evidence>